<proteinExistence type="predicted"/>
<organism evidence="1">
    <name type="scientific">hydrothermal vent metagenome</name>
    <dbReference type="NCBI Taxonomy" id="652676"/>
    <lineage>
        <taxon>unclassified sequences</taxon>
        <taxon>metagenomes</taxon>
        <taxon>ecological metagenomes</taxon>
    </lineage>
</organism>
<gene>
    <name evidence="1" type="ORF">MNBD_GAMMA05-1016</name>
</gene>
<name>A0A3B0WIN1_9ZZZZ</name>
<reference evidence="1" key="1">
    <citation type="submission" date="2018-06" db="EMBL/GenBank/DDBJ databases">
        <authorList>
            <person name="Zhirakovskaya E."/>
        </authorList>
    </citation>
    <scope>NUCLEOTIDE SEQUENCE</scope>
</reference>
<evidence type="ECO:0000313" key="1">
    <source>
        <dbReference type="EMBL" id="VAW51162.1"/>
    </source>
</evidence>
<sequence length="139" mass="15931">MHSTDPNSMFFDIPKGSTLSLNREMSIPMTDTHGIIQAGQSIKDDDKNDYEINCRLDFKKFGPRTIEPEKFTITRIEDGSNWISQPSILLFYTEIYLTSNKGTDVIKMVCQEYGDQLDRNFTVAEMQTALGDFITIKYP</sequence>
<dbReference type="AlphaFoldDB" id="A0A3B0WIN1"/>
<dbReference type="EMBL" id="UOFE01000013">
    <property type="protein sequence ID" value="VAW51162.1"/>
    <property type="molecule type" value="Genomic_DNA"/>
</dbReference>
<protein>
    <submittedName>
        <fullName evidence="1">Uncharacterized protein</fullName>
    </submittedName>
</protein>
<accession>A0A3B0WIN1</accession>